<accession>A0A7X1Z890</accession>
<dbReference type="NCBIfam" id="TIGR00613">
    <property type="entry name" value="reco"/>
    <property type="match status" value="1"/>
</dbReference>
<sequence>MRDAETQGLVLYSRNYKEKDKLVKIFTASFGKRMFFIKNFGKSPFASSLQAFTDGKLTATINDSGFSFIEDVSEVTVYKNINADIFINAYASYIISLADAAISDNQYDPALYAFLKRSLELLDQKFDMEIITNIFELQILGRFGISINFAECAFCHTTTGPFDYSYKFNACLCKKHFDEDLRRTHLDPNVIFLCNLFQEISLDELKKISIKPEMKQKLRQFIDGLYDEYVGLHLKSKKFLDSMQPGSWADIMK</sequence>
<evidence type="ECO:0000256" key="1">
    <source>
        <dbReference type="ARBA" id="ARBA00007452"/>
    </source>
</evidence>
<comment type="function">
    <text evidence="7">Involved in DNA repair and RecF pathway recombination.</text>
</comment>
<dbReference type="Pfam" id="PF11967">
    <property type="entry name" value="RecO_N"/>
    <property type="match status" value="1"/>
</dbReference>
<protein>
    <recommendedName>
        <fullName evidence="2 7">DNA repair protein RecO</fullName>
    </recommendedName>
    <alternativeName>
        <fullName evidence="6 7">Recombination protein O</fullName>
    </alternativeName>
</protein>
<dbReference type="InterPro" id="IPR037278">
    <property type="entry name" value="ARFGAP/RecO"/>
</dbReference>
<organism evidence="9 10">
    <name type="scientific">Lactococcus hircilactis</name>
    <dbReference type="NCBI Taxonomy" id="1494462"/>
    <lineage>
        <taxon>Bacteria</taxon>
        <taxon>Bacillati</taxon>
        <taxon>Bacillota</taxon>
        <taxon>Bacilli</taxon>
        <taxon>Lactobacillales</taxon>
        <taxon>Streptococcaceae</taxon>
        <taxon>Lactococcus</taxon>
    </lineage>
</organism>
<evidence type="ECO:0000256" key="6">
    <source>
        <dbReference type="ARBA" id="ARBA00033409"/>
    </source>
</evidence>
<dbReference type="InterPro" id="IPR012340">
    <property type="entry name" value="NA-bd_OB-fold"/>
</dbReference>
<dbReference type="Pfam" id="PF02565">
    <property type="entry name" value="RecO_C"/>
    <property type="match status" value="1"/>
</dbReference>
<keyword evidence="4 7" id="KW-0233">DNA recombination</keyword>
<dbReference type="HAMAP" id="MF_00201">
    <property type="entry name" value="RecO"/>
    <property type="match status" value="1"/>
</dbReference>
<evidence type="ECO:0000313" key="9">
    <source>
        <dbReference type="EMBL" id="MQW39659.1"/>
    </source>
</evidence>
<dbReference type="PANTHER" id="PTHR33991">
    <property type="entry name" value="DNA REPAIR PROTEIN RECO"/>
    <property type="match status" value="1"/>
</dbReference>
<feature type="domain" description="DNA replication/recombination mediator RecO N-terminal" evidence="8">
    <location>
        <begin position="1"/>
        <end position="73"/>
    </location>
</feature>
<dbReference type="SUPFAM" id="SSF57863">
    <property type="entry name" value="ArfGap/RecO-like zinc finger"/>
    <property type="match status" value="1"/>
</dbReference>
<dbReference type="RefSeq" id="WP_153496324.1">
    <property type="nucleotide sequence ID" value="NZ_CAXYUY010000010.1"/>
</dbReference>
<evidence type="ECO:0000256" key="7">
    <source>
        <dbReference type="HAMAP-Rule" id="MF_00201"/>
    </source>
</evidence>
<keyword evidence="3 7" id="KW-0227">DNA damage</keyword>
<dbReference type="Gene3D" id="1.20.1440.120">
    <property type="entry name" value="Recombination protein O, C-terminal domain"/>
    <property type="match status" value="1"/>
</dbReference>
<dbReference type="EMBL" id="WITJ01000008">
    <property type="protein sequence ID" value="MQW39659.1"/>
    <property type="molecule type" value="Genomic_DNA"/>
</dbReference>
<keyword evidence="10" id="KW-1185">Reference proteome</keyword>
<dbReference type="InterPro" id="IPR022572">
    <property type="entry name" value="DNA_rep/recomb_RecO_N"/>
</dbReference>
<evidence type="ECO:0000256" key="4">
    <source>
        <dbReference type="ARBA" id="ARBA00023172"/>
    </source>
</evidence>
<dbReference type="GO" id="GO:0006310">
    <property type="term" value="P:DNA recombination"/>
    <property type="evidence" value="ECO:0007669"/>
    <property type="project" value="UniProtKB-UniRule"/>
</dbReference>
<dbReference type="Gene3D" id="2.40.50.140">
    <property type="entry name" value="Nucleic acid-binding proteins"/>
    <property type="match status" value="1"/>
</dbReference>
<evidence type="ECO:0000256" key="3">
    <source>
        <dbReference type="ARBA" id="ARBA00022763"/>
    </source>
</evidence>
<name>A0A7X1Z890_9LACT</name>
<evidence type="ECO:0000256" key="5">
    <source>
        <dbReference type="ARBA" id="ARBA00023204"/>
    </source>
</evidence>
<evidence type="ECO:0000256" key="2">
    <source>
        <dbReference type="ARBA" id="ARBA00021310"/>
    </source>
</evidence>
<dbReference type="InterPro" id="IPR042242">
    <property type="entry name" value="RecO_C"/>
</dbReference>
<dbReference type="InterPro" id="IPR003717">
    <property type="entry name" value="RecO"/>
</dbReference>
<dbReference type="SUPFAM" id="SSF50249">
    <property type="entry name" value="Nucleic acid-binding proteins"/>
    <property type="match status" value="1"/>
</dbReference>
<dbReference type="PANTHER" id="PTHR33991:SF1">
    <property type="entry name" value="DNA REPAIR PROTEIN RECO"/>
    <property type="match status" value="1"/>
</dbReference>
<dbReference type="GO" id="GO:0006302">
    <property type="term" value="P:double-strand break repair"/>
    <property type="evidence" value="ECO:0007669"/>
    <property type="project" value="TreeGrafter"/>
</dbReference>
<keyword evidence="5 7" id="KW-0234">DNA repair</keyword>
<proteinExistence type="inferred from homology"/>
<dbReference type="OrthoDB" id="9797083at2"/>
<comment type="caution">
    <text evidence="9">The sequence shown here is derived from an EMBL/GenBank/DDBJ whole genome shotgun (WGS) entry which is preliminary data.</text>
</comment>
<dbReference type="GO" id="GO:0043590">
    <property type="term" value="C:bacterial nucleoid"/>
    <property type="evidence" value="ECO:0007669"/>
    <property type="project" value="TreeGrafter"/>
</dbReference>
<reference evidence="9 10" key="1">
    <citation type="submission" date="2019-10" db="EMBL/GenBank/DDBJ databases">
        <authorList>
            <person name="Dong K."/>
        </authorList>
    </citation>
    <scope>NUCLEOTIDE SEQUENCE [LARGE SCALE GENOMIC DNA]</scope>
    <source>
        <strain evidence="9 10">DSM 28960</strain>
    </source>
</reference>
<comment type="similarity">
    <text evidence="1 7">Belongs to the RecO family.</text>
</comment>
<dbReference type="Proteomes" id="UP000439550">
    <property type="component" value="Unassembled WGS sequence"/>
</dbReference>
<evidence type="ECO:0000313" key="10">
    <source>
        <dbReference type="Proteomes" id="UP000439550"/>
    </source>
</evidence>
<dbReference type="AlphaFoldDB" id="A0A7X1Z890"/>
<evidence type="ECO:0000259" key="8">
    <source>
        <dbReference type="Pfam" id="PF11967"/>
    </source>
</evidence>
<gene>
    <name evidence="7 9" type="primary">recO</name>
    <name evidence="9" type="ORF">GHI93_06890</name>
</gene>